<reference evidence="1" key="1">
    <citation type="journal article" date="2022" name="Int. J. Mol. Sci.">
        <title>Draft Genome of Tanacetum Coccineum: Genomic Comparison of Closely Related Tanacetum-Family Plants.</title>
        <authorList>
            <person name="Yamashiro T."/>
            <person name="Shiraishi A."/>
            <person name="Nakayama K."/>
            <person name="Satake H."/>
        </authorList>
    </citation>
    <scope>NUCLEOTIDE SEQUENCE</scope>
</reference>
<evidence type="ECO:0000313" key="1">
    <source>
        <dbReference type="EMBL" id="GJT62370.1"/>
    </source>
</evidence>
<comment type="caution">
    <text evidence="1">The sequence shown here is derived from an EMBL/GenBank/DDBJ whole genome shotgun (WGS) entry which is preliminary data.</text>
</comment>
<organism evidence="1 2">
    <name type="scientific">Tanacetum coccineum</name>
    <dbReference type="NCBI Taxonomy" id="301880"/>
    <lineage>
        <taxon>Eukaryota</taxon>
        <taxon>Viridiplantae</taxon>
        <taxon>Streptophyta</taxon>
        <taxon>Embryophyta</taxon>
        <taxon>Tracheophyta</taxon>
        <taxon>Spermatophyta</taxon>
        <taxon>Magnoliopsida</taxon>
        <taxon>eudicotyledons</taxon>
        <taxon>Gunneridae</taxon>
        <taxon>Pentapetalae</taxon>
        <taxon>asterids</taxon>
        <taxon>campanulids</taxon>
        <taxon>Asterales</taxon>
        <taxon>Asteraceae</taxon>
        <taxon>Asteroideae</taxon>
        <taxon>Anthemideae</taxon>
        <taxon>Anthemidinae</taxon>
        <taxon>Tanacetum</taxon>
    </lineage>
</organism>
<sequence>MPLNGAHTGTNPTRWLAMKSRHALKGLKNEKEIMDPGDACTTSSQLLKVRTTSEVVLQNSRDYTHFLLTVPHSALVDIERRHSAQPTDHKIKVQLLKRFNTTAGNPVQKILLKLNPI</sequence>
<gene>
    <name evidence="1" type="ORF">Tco_1005903</name>
</gene>
<reference evidence="1" key="2">
    <citation type="submission" date="2022-01" db="EMBL/GenBank/DDBJ databases">
        <authorList>
            <person name="Yamashiro T."/>
            <person name="Shiraishi A."/>
            <person name="Satake H."/>
            <person name="Nakayama K."/>
        </authorList>
    </citation>
    <scope>NUCLEOTIDE SEQUENCE</scope>
</reference>
<evidence type="ECO:0000313" key="2">
    <source>
        <dbReference type="Proteomes" id="UP001151760"/>
    </source>
</evidence>
<dbReference type="EMBL" id="BQNB010017370">
    <property type="protein sequence ID" value="GJT62370.1"/>
    <property type="molecule type" value="Genomic_DNA"/>
</dbReference>
<keyword evidence="2" id="KW-1185">Reference proteome</keyword>
<accession>A0ABQ5FHE4</accession>
<dbReference type="Proteomes" id="UP001151760">
    <property type="component" value="Unassembled WGS sequence"/>
</dbReference>
<name>A0ABQ5FHE4_9ASTR</name>
<proteinExistence type="predicted"/>
<protein>
    <submittedName>
        <fullName evidence="1">Uncharacterized protein</fullName>
    </submittedName>
</protein>